<dbReference type="SUPFAM" id="SSF50017">
    <property type="entry name" value="gp9"/>
    <property type="match status" value="1"/>
</dbReference>
<feature type="domain" description="Baseplate structural protein Gp9/Gp10 N-terminal" evidence="1">
    <location>
        <begin position="3"/>
        <end position="96"/>
    </location>
</feature>
<proteinExistence type="predicted"/>
<accession>A0A6J5KVW3</accession>
<dbReference type="EMBL" id="LR796178">
    <property type="protein sequence ID" value="CAB4124370.1"/>
    <property type="molecule type" value="Genomic_DNA"/>
</dbReference>
<evidence type="ECO:0000313" key="2">
    <source>
        <dbReference type="EMBL" id="CAB4124370.1"/>
    </source>
</evidence>
<dbReference type="Pfam" id="PF07880">
    <property type="entry name" value="T4_gp9_10_N"/>
    <property type="match status" value="1"/>
</dbReference>
<reference evidence="2" key="1">
    <citation type="submission" date="2020-04" db="EMBL/GenBank/DDBJ databases">
        <authorList>
            <person name="Chiriac C."/>
            <person name="Salcher M."/>
            <person name="Ghai R."/>
            <person name="Kavagutti S V."/>
        </authorList>
    </citation>
    <scope>NUCLEOTIDE SEQUENCE</scope>
</reference>
<sequence>MTQQTINLGTTPNDGTGDKLRVALGKVNNNFTELYSTVGNSTVNTRNDEATYTVQLSDRSGVIYMNHTNSYVNLLLPTNTAVPFPVGTKIDVVTGNIIFVGSVDSANTLIRVPGVALTLIGYDVPANSTAVLQKVESELWMLSGYGITQD</sequence>
<name>A0A6J5KVW3_9CAUD</name>
<dbReference type="GO" id="GO:0019076">
    <property type="term" value="P:viral release from host cell"/>
    <property type="evidence" value="ECO:0007669"/>
    <property type="project" value="InterPro"/>
</dbReference>
<dbReference type="InterPro" id="IPR008987">
    <property type="entry name" value="Baseplate_struct_prot_Gp9/10_N"/>
</dbReference>
<evidence type="ECO:0000259" key="1">
    <source>
        <dbReference type="Pfam" id="PF07880"/>
    </source>
</evidence>
<gene>
    <name evidence="2" type="ORF">UFOVP49_208</name>
</gene>
<dbReference type="InterPro" id="IPR036240">
    <property type="entry name" value="Gp9-like_sf"/>
</dbReference>
<protein>
    <submittedName>
        <fullName evidence="2">Baseplate structural protein Gp9/Gp10</fullName>
    </submittedName>
</protein>
<organism evidence="2">
    <name type="scientific">uncultured Caudovirales phage</name>
    <dbReference type="NCBI Taxonomy" id="2100421"/>
    <lineage>
        <taxon>Viruses</taxon>
        <taxon>Duplodnaviria</taxon>
        <taxon>Heunggongvirae</taxon>
        <taxon>Uroviricota</taxon>
        <taxon>Caudoviricetes</taxon>
        <taxon>Peduoviridae</taxon>
        <taxon>Maltschvirus</taxon>
        <taxon>Maltschvirus maltsch</taxon>
    </lineage>
</organism>